<sequence>MKVQRFEHDHHEILEGIHQLRKLVATGIEHNAGAITQLLRTMSASIKLHLAVEDRVVYPAFANSGQADLAALGRFYQQEMGDLAQKYVAFATRWNLPNRLEADPAGFREEANSVFKALFLRTKREESELYPAFARL</sequence>
<feature type="domain" description="Hemerythrin-like" evidence="1">
    <location>
        <begin position="3"/>
        <end position="132"/>
    </location>
</feature>
<reference evidence="2 3" key="1">
    <citation type="submission" date="2019-12" db="EMBL/GenBank/DDBJ databases">
        <title>Novel species isolated from a subtropical stream in China.</title>
        <authorList>
            <person name="Lu H."/>
        </authorList>
    </citation>
    <scope>NUCLEOTIDE SEQUENCE [LARGE SCALE GENOMIC DNA]</scope>
    <source>
        <strain evidence="2 3">DS3</strain>
    </source>
</reference>
<dbReference type="RefSeq" id="WP_161028120.1">
    <property type="nucleotide sequence ID" value="NZ_WWCJ01000025.1"/>
</dbReference>
<comment type="caution">
    <text evidence="2">The sequence shown here is derived from an EMBL/GenBank/DDBJ whole genome shotgun (WGS) entry which is preliminary data.</text>
</comment>
<accession>A0A6N9HNW6</accession>
<proteinExistence type="predicted"/>
<evidence type="ECO:0000313" key="2">
    <source>
        <dbReference type="EMBL" id="MYN05174.1"/>
    </source>
</evidence>
<dbReference type="InterPro" id="IPR012312">
    <property type="entry name" value="Hemerythrin-like"/>
</dbReference>
<protein>
    <submittedName>
        <fullName evidence="2">Hemerythrin domain-containing protein</fullName>
    </submittedName>
</protein>
<keyword evidence="3" id="KW-1185">Reference proteome</keyword>
<dbReference type="Proteomes" id="UP000448575">
    <property type="component" value="Unassembled WGS sequence"/>
</dbReference>
<organism evidence="2 3">
    <name type="scientific">Pseudoduganella guangdongensis</name>
    <dbReference type="NCBI Taxonomy" id="2692179"/>
    <lineage>
        <taxon>Bacteria</taxon>
        <taxon>Pseudomonadati</taxon>
        <taxon>Pseudomonadota</taxon>
        <taxon>Betaproteobacteria</taxon>
        <taxon>Burkholderiales</taxon>
        <taxon>Oxalobacteraceae</taxon>
        <taxon>Telluria group</taxon>
        <taxon>Pseudoduganella</taxon>
    </lineage>
</organism>
<name>A0A6N9HNW6_9BURK</name>
<gene>
    <name evidence="2" type="ORF">GTP41_24060</name>
</gene>
<dbReference type="Pfam" id="PF01814">
    <property type="entry name" value="Hemerythrin"/>
    <property type="match status" value="1"/>
</dbReference>
<evidence type="ECO:0000313" key="3">
    <source>
        <dbReference type="Proteomes" id="UP000448575"/>
    </source>
</evidence>
<dbReference type="Gene3D" id="1.20.120.520">
    <property type="entry name" value="nmb1532 protein domain like"/>
    <property type="match status" value="1"/>
</dbReference>
<dbReference type="AlphaFoldDB" id="A0A6N9HNW6"/>
<dbReference type="EMBL" id="WWCJ01000025">
    <property type="protein sequence ID" value="MYN05174.1"/>
    <property type="molecule type" value="Genomic_DNA"/>
</dbReference>
<evidence type="ECO:0000259" key="1">
    <source>
        <dbReference type="Pfam" id="PF01814"/>
    </source>
</evidence>